<name>A0A8B6M8H6_METTU</name>
<evidence type="ECO:0000256" key="1">
    <source>
        <dbReference type="ARBA" id="ARBA00006914"/>
    </source>
</evidence>
<protein>
    <submittedName>
        <fullName evidence="6">AAA family ATPase</fullName>
    </submittedName>
</protein>
<feature type="domain" description="AAA+ ATPase" evidence="5">
    <location>
        <begin position="148"/>
        <end position="280"/>
    </location>
</feature>
<dbReference type="InterPro" id="IPR003959">
    <property type="entry name" value="ATPase_AAA_core"/>
</dbReference>
<dbReference type="EMBL" id="CABFMQ020000082">
    <property type="protein sequence ID" value="VTZ50552.1"/>
    <property type="molecule type" value="Genomic_DNA"/>
</dbReference>
<evidence type="ECO:0000313" key="6">
    <source>
        <dbReference type="EMBL" id="VTZ50552.1"/>
    </source>
</evidence>
<keyword evidence="3" id="KW-0067">ATP-binding</keyword>
<dbReference type="SUPFAM" id="SSF52540">
    <property type="entry name" value="P-loop containing nucleoside triphosphate hydrolases"/>
    <property type="match status" value="1"/>
</dbReference>
<dbReference type="CDD" id="cd19481">
    <property type="entry name" value="RecA-like_protease"/>
    <property type="match status" value="1"/>
</dbReference>
<evidence type="ECO:0000256" key="4">
    <source>
        <dbReference type="SAM" id="MobiDB-lite"/>
    </source>
</evidence>
<gene>
    <name evidence="6" type="ORF">MPC4_250060</name>
</gene>
<organism evidence="6 7">
    <name type="scientific">Methylocella tundrae</name>
    <dbReference type="NCBI Taxonomy" id="227605"/>
    <lineage>
        <taxon>Bacteria</taxon>
        <taxon>Pseudomonadati</taxon>
        <taxon>Pseudomonadota</taxon>
        <taxon>Alphaproteobacteria</taxon>
        <taxon>Hyphomicrobiales</taxon>
        <taxon>Beijerinckiaceae</taxon>
        <taxon>Methylocella</taxon>
    </lineage>
</organism>
<evidence type="ECO:0000259" key="5">
    <source>
        <dbReference type="SMART" id="SM00382"/>
    </source>
</evidence>
<evidence type="ECO:0000256" key="2">
    <source>
        <dbReference type="ARBA" id="ARBA00022741"/>
    </source>
</evidence>
<dbReference type="InterPro" id="IPR003593">
    <property type="entry name" value="AAA+_ATPase"/>
</dbReference>
<dbReference type="Gene3D" id="3.40.50.300">
    <property type="entry name" value="P-loop containing nucleotide triphosphate hydrolases"/>
    <property type="match status" value="1"/>
</dbReference>
<dbReference type="GO" id="GO:0005524">
    <property type="term" value="F:ATP binding"/>
    <property type="evidence" value="ECO:0007669"/>
    <property type="project" value="UniProtKB-KW"/>
</dbReference>
<evidence type="ECO:0000313" key="7">
    <source>
        <dbReference type="Proteomes" id="UP000485880"/>
    </source>
</evidence>
<feature type="region of interest" description="Disordered" evidence="4">
    <location>
        <begin position="355"/>
        <end position="375"/>
    </location>
</feature>
<keyword evidence="7" id="KW-1185">Reference proteome</keyword>
<reference evidence="6 7" key="1">
    <citation type="submission" date="2019-05" db="EMBL/GenBank/DDBJ databases">
        <authorList>
            <person name="Farhan Ul Haque M."/>
        </authorList>
    </citation>
    <scope>NUCLEOTIDE SEQUENCE [LARGE SCALE GENOMIC DNA]</scope>
    <source>
        <strain evidence="6">2</strain>
    </source>
</reference>
<evidence type="ECO:0000256" key="3">
    <source>
        <dbReference type="ARBA" id="ARBA00022840"/>
    </source>
</evidence>
<proteinExistence type="inferred from homology"/>
<feature type="compositionally biased region" description="Basic and acidic residues" evidence="4">
    <location>
        <begin position="15"/>
        <end position="24"/>
    </location>
</feature>
<comment type="caution">
    <text evidence="6">The sequence shown here is derived from an EMBL/GenBank/DDBJ whole genome shotgun (WGS) entry which is preliminary data.</text>
</comment>
<dbReference type="GO" id="GO:0016887">
    <property type="term" value="F:ATP hydrolysis activity"/>
    <property type="evidence" value="ECO:0007669"/>
    <property type="project" value="InterPro"/>
</dbReference>
<dbReference type="InterPro" id="IPR027417">
    <property type="entry name" value="P-loop_NTPase"/>
</dbReference>
<sequence length="375" mass="41283">MFGQDEAAPGPQRPKVQEKSAEPVKKKKRMARSDLLVALVKAGATGDRHLARTSAEALIADEKAKQHTILADRLTAALRTNLNGSHSTAAAPVEPAARGPSTRDFFVDRAPQRRLSDLLLPAVTREACENLIEEQRRADVLRAHGLEPRHRILLAGPPGNGKTSLAEAIAEALSVPLFTVRYEAVIGSFLGETASRLRRVFDFARTTPSVLFFDEFDVVGKERGDLHETGEIKRVVSSLLLQMDDLPSWTIIAAATNHSELLDRAAWRRFQLRLDLPAPGERQIANFIGMYFNVRPLPGDLGRSPDQLARALRGSSLAEVEDFCTNILRRFVLSLGEGRPSEIVEHELKVWRSRVNAPGNKKSEKRGGATTSTDT</sequence>
<dbReference type="Pfam" id="PF00004">
    <property type="entry name" value="AAA"/>
    <property type="match status" value="1"/>
</dbReference>
<dbReference type="AlphaFoldDB" id="A0A8B6M8H6"/>
<dbReference type="PANTHER" id="PTHR23073">
    <property type="entry name" value="26S PROTEASOME REGULATORY SUBUNIT"/>
    <property type="match status" value="1"/>
</dbReference>
<dbReference type="Proteomes" id="UP000485880">
    <property type="component" value="Unassembled WGS sequence"/>
</dbReference>
<dbReference type="SMART" id="SM00382">
    <property type="entry name" value="AAA"/>
    <property type="match status" value="1"/>
</dbReference>
<keyword evidence="2" id="KW-0547">Nucleotide-binding</keyword>
<dbReference type="InterPro" id="IPR050221">
    <property type="entry name" value="26S_Proteasome_ATPase"/>
</dbReference>
<comment type="similarity">
    <text evidence="1">Belongs to the AAA ATPase family.</text>
</comment>
<accession>A0A8B6M8H6</accession>
<feature type="region of interest" description="Disordered" evidence="4">
    <location>
        <begin position="1"/>
        <end position="28"/>
    </location>
</feature>
<dbReference type="RefSeq" id="WP_244628963.1">
    <property type="nucleotide sequence ID" value="NZ_CABFMQ020000082.1"/>
</dbReference>